<evidence type="ECO:0000313" key="1">
    <source>
        <dbReference type="EMBL" id="AIF02329.1"/>
    </source>
</evidence>
<organism evidence="1">
    <name type="scientific">uncultured marine thaumarchaeote KM3_156_A10</name>
    <dbReference type="NCBI Taxonomy" id="1456021"/>
    <lineage>
        <taxon>Archaea</taxon>
        <taxon>Nitrososphaerota</taxon>
        <taxon>environmental samples</taxon>
    </lineage>
</organism>
<proteinExistence type="predicted"/>
<name>A0A075GF23_9ARCH</name>
<protein>
    <submittedName>
        <fullName evidence="1">Uncharacterized protein</fullName>
    </submittedName>
</protein>
<accession>A0A075GF23</accession>
<reference evidence="1" key="1">
    <citation type="journal article" date="2014" name="Genome Biol. Evol.">
        <title>Pangenome evidence for extensive interdomain horizontal transfer affecting lineage core and shell genes in uncultured planktonic thaumarchaeota and euryarchaeota.</title>
        <authorList>
            <person name="Deschamps P."/>
            <person name="Zivanovic Y."/>
            <person name="Moreira D."/>
            <person name="Rodriguez-Valera F."/>
            <person name="Lopez-Garcia P."/>
        </authorList>
    </citation>
    <scope>NUCLEOTIDE SEQUENCE</scope>
</reference>
<sequence>MILAKIKLRIGDNEIEVDSRDFYVDNKTIGEVIENIAAHLQTKNVRIITGDFPVQDNIQEVHALNSLENAEVYEPEFSNPTSVPPKELRGKLLILSKNYFFDQPRTVPETVNELRERGLIASPLDVSKTLSKMAFNKELLKNKQGKRSYYFVKEALLAN</sequence>
<dbReference type="EMBL" id="KF900646">
    <property type="protein sequence ID" value="AIF02329.1"/>
    <property type="molecule type" value="Genomic_DNA"/>
</dbReference>
<dbReference type="AlphaFoldDB" id="A0A075GF23"/>